<dbReference type="Proteomes" id="UP000053244">
    <property type="component" value="Unassembled WGS sequence"/>
</dbReference>
<dbReference type="EMBL" id="LLZH01000310">
    <property type="protein sequence ID" value="KUL25878.1"/>
    <property type="molecule type" value="Genomic_DNA"/>
</dbReference>
<evidence type="ECO:0008006" key="4">
    <source>
        <dbReference type="Google" id="ProtNLM"/>
    </source>
</evidence>
<dbReference type="RefSeq" id="WP_067703048.1">
    <property type="nucleotide sequence ID" value="NZ_LLZH01000310.1"/>
</dbReference>
<keyword evidence="3" id="KW-1185">Reference proteome</keyword>
<sequence length="118" mass="13202">MNLQRGGPIPPPVGPGEWEILCGTREARTGWPELERQAPNNVARAHQVLRTDPAPATETERQHRLRGKRLGTGEYKGKVLPQWQYEVTGAGRIWYLVDADDHRVIVMHAGPAHPKATE</sequence>
<organism evidence="2 3">
    <name type="scientific">Actinoplanes awajinensis subsp. mycoplanecinus</name>
    <dbReference type="NCBI Taxonomy" id="135947"/>
    <lineage>
        <taxon>Bacteria</taxon>
        <taxon>Bacillati</taxon>
        <taxon>Actinomycetota</taxon>
        <taxon>Actinomycetes</taxon>
        <taxon>Micromonosporales</taxon>
        <taxon>Micromonosporaceae</taxon>
        <taxon>Actinoplanes</taxon>
    </lineage>
</organism>
<name>A0A101JFF8_9ACTN</name>
<dbReference type="OrthoDB" id="487569at2"/>
<dbReference type="AlphaFoldDB" id="A0A101JFF8"/>
<protein>
    <recommendedName>
        <fullName evidence="4">Cytotoxic translational repressor of toxin-antitoxin stability system</fullName>
    </recommendedName>
</protein>
<evidence type="ECO:0000256" key="1">
    <source>
        <dbReference type="SAM" id="MobiDB-lite"/>
    </source>
</evidence>
<reference evidence="2 3" key="1">
    <citation type="submission" date="2015-10" db="EMBL/GenBank/DDBJ databases">
        <authorList>
            <person name="Gilbert D.G."/>
        </authorList>
    </citation>
    <scope>NUCLEOTIDE SEQUENCE [LARGE SCALE GENOMIC DNA]</scope>
    <source>
        <strain evidence="2 3">NRRL B-16712</strain>
    </source>
</reference>
<comment type="caution">
    <text evidence="2">The sequence shown here is derived from an EMBL/GenBank/DDBJ whole genome shotgun (WGS) entry which is preliminary data.</text>
</comment>
<evidence type="ECO:0000313" key="2">
    <source>
        <dbReference type="EMBL" id="KUL25878.1"/>
    </source>
</evidence>
<accession>A0A101JFF8</accession>
<evidence type="ECO:0000313" key="3">
    <source>
        <dbReference type="Proteomes" id="UP000053244"/>
    </source>
</evidence>
<gene>
    <name evidence="2" type="ORF">ADL15_39940</name>
</gene>
<feature type="region of interest" description="Disordered" evidence="1">
    <location>
        <begin position="50"/>
        <end position="70"/>
    </location>
</feature>
<proteinExistence type="predicted"/>